<dbReference type="SUPFAM" id="SSF52540">
    <property type="entry name" value="P-loop containing nucleoside triphosphate hydrolases"/>
    <property type="match status" value="1"/>
</dbReference>
<comment type="caution">
    <text evidence="2">The sequence shown here is derived from an EMBL/GenBank/DDBJ whole genome shotgun (WGS) entry which is preliminary data.</text>
</comment>
<gene>
    <name evidence="2" type="ORF">J2S15_000183</name>
</gene>
<evidence type="ECO:0008006" key="4">
    <source>
        <dbReference type="Google" id="ProtNLM"/>
    </source>
</evidence>
<name>A0ABU0DXU9_9FIRM</name>
<proteinExistence type="predicted"/>
<keyword evidence="1" id="KW-0175">Coiled coil</keyword>
<reference evidence="2 3" key="1">
    <citation type="submission" date="2023-07" db="EMBL/GenBank/DDBJ databases">
        <title>Genomic Encyclopedia of Type Strains, Phase IV (KMG-IV): sequencing the most valuable type-strain genomes for metagenomic binning, comparative biology and taxonomic classification.</title>
        <authorList>
            <person name="Goeker M."/>
        </authorList>
    </citation>
    <scope>NUCLEOTIDE SEQUENCE [LARGE SCALE GENOMIC DNA]</scope>
    <source>
        <strain evidence="2 3">DSM 16784</strain>
    </source>
</reference>
<protein>
    <recommendedName>
        <fullName evidence="4">ATP-binding protein</fullName>
    </recommendedName>
</protein>
<keyword evidence="3" id="KW-1185">Reference proteome</keyword>
<sequence length="1244" mass="145527">MFVVTKEDIKKLRDDDLRTLIGLLCEATLSSFKISTKSITYGGNQDSSDGGVDVRIRMSSNISLQDEYIPANRTVFQVKVPDLQPAMIIREMRLKGKLRESIIELASDNGAYIIISSKAELTDSQLKKRIQVMKETAGEYSENLVFDFYDNTRLASWINMYPPLCAWVKNKTGIAFTGWRTYEEWRKGSKELNNDFLISEKSYLYSEQYKEENKIDMKTGIKKIREDLNQIGKVVRIAGLSGVGKTRLAFALFDKSLDEVNLDSNLLLYCDIGNQPNPTPMSLIEYLINLRKRVIIIVDNCEKELHTRLAKICNTEESKVSLLTIEYDAKEDDVLDTANYYMVSSDDGLIERYLKENYDNLELPHIETIVQNSGGNFRLATYFAKTFDKNESIGVLRSDELFDRLFYSNNELNINLLKTAEVCSLVYSFNIESELQFFSKISGLSCSELYENIQELTKMQLVQSRGEMRAVLPHGLANKLAIDFLIKHNRKDILDIIDDYPRIFLSLSRRIKYLHTYKEAIQFAISIHDKYFTNYEVVKSEMVKVLSNLKYLIPDKIVERLLEIENLSFFSRKNKNYNDYVYMIIFILYDIEYFDDCILLLFRFSLSEGKIETHNSVKRQIETIYQLYLSGTHATIEQRLNSIRYLFDMKNNAAEELAFCLLDKLLQTDGFSGFAIEDFGTMKRDYGYFPKTHEAIRKWYTATLDLIFSYLFDDHYNQNCKITLANNYPSLLKRGLYNYLKPQIHKLVEKESFPELWLSINHLFYFDKEDLPDQIKTELLDLAKIVKPINLVEKFKIYLYSDNKLRLDIDLIEDDHDNLRETIIHLGEEFSNSLNILQENINLLLGGRSYYMVEFGIGLMSKEVSQKVILELIIRHVNEKNNSNHGISLLLKGMFTALRENEDNYQECIQMVCNDATTVSFYPILQSVKEINDVDFDRLINLVEARVIEKSKFLNLTYKIVDMSDEKIICYLNTFDESNESIELKVDVIEHYLSKKKLSDELISLSALSILNYDFFNKTSSNSRIEHEFGEVAKNVFIDDRFSKEVSRFFINFKFEMAKNYISFNDIKGVFIPLLQFYYKEFLDLFIVNEENGIRSPHNWFLYNSFWGSPLTYIPDEKKLEWIKNKDIKTLVEFVDFCEPFMVDEDTKTHKWTDLGNYIINVVNDTKNNKLLKVLCKTIYPFNEDQSLPILLGNRIDLLLDLYDKVLNDLKDDVNIEILKLKKKIKTETKEIERQRRIENETFE</sequence>
<evidence type="ECO:0000313" key="2">
    <source>
        <dbReference type="EMBL" id="MDQ0359452.1"/>
    </source>
</evidence>
<feature type="coiled-coil region" evidence="1">
    <location>
        <begin position="1211"/>
        <end position="1238"/>
    </location>
</feature>
<organism evidence="2 3">
    <name type="scientific">Breznakia pachnodae</name>
    <dbReference type="NCBI Taxonomy" id="265178"/>
    <lineage>
        <taxon>Bacteria</taxon>
        <taxon>Bacillati</taxon>
        <taxon>Bacillota</taxon>
        <taxon>Erysipelotrichia</taxon>
        <taxon>Erysipelotrichales</taxon>
        <taxon>Erysipelotrichaceae</taxon>
        <taxon>Breznakia</taxon>
    </lineage>
</organism>
<dbReference type="EMBL" id="JAUSUR010000001">
    <property type="protein sequence ID" value="MDQ0359452.1"/>
    <property type="molecule type" value="Genomic_DNA"/>
</dbReference>
<dbReference type="Proteomes" id="UP001230220">
    <property type="component" value="Unassembled WGS sequence"/>
</dbReference>
<evidence type="ECO:0000256" key="1">
    <source>
        <dbReference type="SAM" id="Coils"/>
    </source>
</evidence>
<dbReference type="RefSeq" id="WP_307404567.1">
    <property type="nucleotide sequence ID" value="NZ_JAUSUR010000001.1"/>
</dbReference>
<accession>A0ABU0DXU9</accession>
<dbReference type="InterPro" id="IPR027417">
    <property type="entry name" value="P-loop_NTPase"/>
</dbReference>
<evidence type="ECO:0000313" key="3">
    <source>
        <dbReference type="Proteomes" id="UP001230220"/>
    </source>
</evidence>